<dbReference type="AlphaFoldDB" id="W9SEA6"/>
<organism evidence="2 3">
    <name type="scientific">Morus notabilis</name>
    <dbReference type="NCBI Taxonomy" id="981085"/>
    <lineage>
        <taxon>Eukaryota</taxon>
        <taxon>Viridiplantae</taxon>
        <taxon>Streptophyta</taxon>
        <taxon>Embryophyta</taxon>
        <taxon>Tracheophyta</taxon>
        <taxon>Spermatophyta</taxon>
        <taxon>Magnoliopsida</taxon>
        <taxon>eudicotyledons</taxon>
        <taxon>Gunneridae</taxon>
        <taxon>Pentapetalae</taxon>
        <taxon>rosids</taxon>
        <taxon>fabids</taxon>
        <taxon>Rosales</taxon>
        <taxon>Moraceae</taxon>
        <taxon>Moreae</taxon>
        <taxon>Morus</taxon>
    </lineage>
</organism>
<name>W9SEA6_9ROSA</name>
<evidence type="ECO:0000313" key="2">
    <source>
        <dbReference type="EMBL" id="EXC45604.1"/>
    </source>
</evidence>
<reference evidence="3" key="1">
    <citation type="submission" date="2013-01" db="EMBL/GenBank/DDBJ databases">
        <title>Draft Genome Sequence of a Mulberry Tree, Morus notabilis C.K. Schneid.</title>
        <authorList>
            <person name="He N."/>
            <person name="Zhao S."/>
        </authorList>
    </citation>
    <scope>NUCLEOTIDE SEQUENCE</scope>
</reference>
<gene>
    <name evidence="2" type="ORF">L484_000304</name>
</gene>
<proteinExistence type="predicted"/>
<dbReference type="EMBL" id="KE623670">
    <property type="protein sequence ID" value="EXC45604.1"/>
    <property type="molecule type" value="Genomic_DNA"/>
</dbReference>
<feature type="region of interest" description="Disordered" evidence="1">
    <location>
        <begin position="99"/>
        <end position="123"/>
    </location>
</feature>
<sequence length="123" mass="13801">MIRATSAPTRRRPKKASYQWSHRPIQPEASATQRRTKASVWRRISQTPPSREDCHSHSTPSTIHNHGAPNRPPKKQDTEGTISQWAQTYYCTYAPDIDSESPIGKSLPPPKGGAGLRPFATHY</sequence>
<dbReference type="Proteomes" id="UP000030645">
    <property type="component" value="Unassembled WGS sequence"/>
</dbReference>
<evidence type="ECO:0000256" key="1">
    <source>
        <dbReference type="SAM" id="MobiDB-lite"/>
    </source>
</evidence>
<evidence type="ECO:0000313" key="3">
    <source>
        <dbReference type="Proteomes" id="UP000030645"/>
    </source>
</evidence>
<accession>W9SEA6</accession>
<feature type="region of interest" description="Disordered" evidence="1">
    <location>
        <begin position="1"/>
        <end position="80"/>
    </location>
</feature>
<protein>
    <submittedName>
        <fullName evidence="2">Uncharacterized protein</fullName>
    </submittedName>
</protein>
<keyword evidence="3" id="KW-1185">Reference proteome</keyword>